<keyword evidence="2 7" id="KW-0813">Transport</keyword>
<evidence type="ECO:0000256" key="2">
    <source>
        <dbReference type="ARBA" id="ARBA00022448"/>
    </source>
</evidence>
<evidence type="ECO:0000256" key="5">
    <source>
        <dbReference type="ARBA" id="ARBA00022989"/>
    </source>
</evidence>
<dbReference type="PANTHER" id="PTHR30193:SF37">
    <property type="entry name" value="INNER MEMBRANE ABC TRANSPORTER PERMEASE PROTEIN YCJO"/>
    <property type="match status" value="1"/>
</dbReference>
<reference evidence="9" key="1">
    <citation type="submission" date="2021-01" db="EMBL/GenBank/DDBJ databases">
        <title>Description of Breznakiella homolactica.</title>
        <authorList>
            <person name="Song Y."/>
            <person name="Brune A."/>
        </authorList>
    </citation>
    <scope>NUCLEOTIDE SEQUENCE</scope>
    <source>
        <strain evidence="9">RmG30</strain>
    </source>
</reference>
<evidence type="ECO:0000313" key="9">
    <source>
        <dbReference type="EMBL" id="QQO07736.1"/>
    </source>
</evidence>
<gene>
    <name evidence="9" type="ORF">JFL75_12360</name>
</gene>
<dbReference type="PROSITE" id="PS50928">
    <property type="entry name" value="ABC_TM1"/>
    <property type="match status" value="1"/>
</dbReference>
<keyword evidence="5 7" id="KW-1133">Transmembrane helix</keyword>
<dbReference type="SUPFAM" id="SSF160964">
    <property type="entry name" value="MalF N-terminal region-like"/>
    <property type="match status" value="1"/>
</dbReference>
<evidence type="ECO:0000256" key="7">
    <source>
        <dbReference type="RuleBase" id="RU363032"/>
    </source>
</evidence>
<dbReference type="Proteomes" id="UP000595917">
    <property type="component" value="Chromosome"/>
</dbReference>
<feature type="transmembrane region" description="Helical" evidence="7">
    <location>
        <begin position="164"/>
        <end position="187"/>
    </location>
</feature>
<sequence>MATAAVQAKSRAIIRRNRRTAYLFLAPNFIGFLIFTLIPVLFAVVLSFNRWDGNNPMQFVGFRNFTRLFSDSNFRISLINTVIYTVGTVPLIMVIALGLSMLINSGVRGAPVYRALHFFPHISSIIAISAVWQFLYHPTMGPINKFLMALGISNPPGWLSSTRWALIAVMIMIVWKSVGYYMISYLAGLQAIPRELYEAATIDGANKWKRFLHVTLPGLKPINFYVAIICIINSFQVFTPIYVMTRGGPGRATRVLVYTIYQEAFEEFNFGYASAMSMVLFLCIFIVTVIQFKTQNQGE</sequence>
<evidence type="ECO:0000256" key="1">
    <source>
        <dbReference type="ARBA" id="ARBA00004651"/>
    </source>
</evidence>
<dbReference type="EMBL" id="CP067089">
    <property type="protein sequence ID" value="QQO07736.1"/>
    <property type="molecule type" value="Genomic_DNA"/>
</dbReference>
<dbReference type="GO" id="GO:0055085">
    <property type="term" value="P:transmembrane transport"/>
    <property type="evidence" value="ECO:0007669"/>
    <property type="project" value="InterPro"/>
</dbReference>
<feature type="transmembrane region" description="Helical" evidence="7">
    <location>
        <begin position="115"/>
        <end position="135"/>
    </location>
</feature>
<dbReference type="RefSeq" id="WP_215625042.1">
    <property type="nucleotide sequence ID" value="NZ_CP067089.2"/>
</dbReference>
<dbReference type="SUPFAM" id="SSF161098">
    <property type="entry name" value="MetI-like"/>
    <property type="match status" value="1"/>
</dbReference>
<evidence type="ECO:0000259" key="8">
    <source>
        <dbReference type="PROSITE" id="PS50928"/>
    </source>
</evidence>
<dbReference type="KEGG" id="bhc:JFL75_12360"/>
<dbReference type="Pfam" id="PF00528">
    <property type="entry name" value="BPD_transp_1"/>
    <property type="match status" value="1"/>
</dbReference>
<evidence type="ECO:0000256" key="3">
    <source>
        <dbReference type="ARBA" id="ARBA00022475"/>
    </source>
</evidence>
<organism evidence="9 10">
    <name type="scientific">Breznakiella homolactica</name>
    <dbReference type="NCBI Taxonomy" id="2798577"/>
    <lineage>
        <taxon>Bacteria</taxon>
        <taxon>Pseudomonadati</taxon>
        <taxon>Spirochaetota</taxon>
        <taxon>Spirochaetia</taxon>
        <taxon>Spirochaetales</taxon>
        <taxon>Breznakiellaceae</taxon>
        <taxon>Breznakiella</taxon>
    </lineage>
</organism>
<feature type="transmembrane region" description="Helical" evidence="7">
    <location>
        <begin position="270"/>
        <end position="290"/>
    </location>
</feature>
<keyword evidence="3" id="KW-1003">Cell membrane</keyword>
<protein>
    <submittedName>
        <fullName evidence="9">Sugar ABC transporter permease</fullName>
    </submittedName>
</protein>
<dbReference type="Gene3D" id="1.10.3720.10">
    <property type="entry name" value="MetI-like"/>
    <property type="match status" value="1"/>
</dbReference>
<dbReference type="InterPro" id="IPR035906">
    <property type="entry name" value="MetI-like_sf"/>
</dbReference>
<feature type="domain" description="ABC transmembrane type-1" evidence="8">
    <location>
        <begin position="78"/>
        <end position="291"/>
    </location>
</feature>
<keyword evidence="6 7" id="KW-0472">Membrane</keyword>
<comment type="similarity">
    <text evidence="7">Belongs to the binding-protein-dependent transport system permease family.</text>
</comment>
<dbReference type="GO" id="GO:0005886">
    <property type="term" value="C:plasma membrane"/>
    <property type="evidence" value="ECO:0007669"/>
    <property type="project" value="UniProtKB-SubCell"/>
</dbReference>
<accession>A0A7T7XJX0</accession>
<feature type="transmembrane region" description="Helical" evidence="7">
    <location>
        <begin position="82"/>
        <end position="103"/>
    </location>
</feature>
<dbReference type="InterPro" id="IPR051393">
    <property type="entry name" value="ABC_transporter_permease"/>
</dbReference>
<name>A0A7T7XJX0_9SPIR</name>
<proteinExistence type="inferred from homology"/>
<dbReference type="InterPro" id="IPR000515">
    <property type="entry name" value="MetI-like"/>
</dbReference>
<dbReference type="CDD" id="cd06261">
    <property type="entry name" value="TM_PBP2"/>
    <property type="match status" value="1"/>
</dbReference>
<keyword evidence="10" id="KW-1185">Reference proteome</keyword>
<feature type="transmembrane region" description="Helical" evidence="7">
    <location>
        <begin position="222"/>
        <end position="243"/>
    </location>
</feature>
<dbReference type="PANTHER" id="PTHR30193">
    <property type="entry name" value="ABC TRANSPORTER PERMEASE PROTEIN"/>
    <property type="match status" value="1"/>
</dbReference>
<dbReference type="AlphaFoldDB" id="A0A7T7XJX0"/>
<keyword evidence="4 7" id="KW-0812">Transmembrane</keyword>
<comment type="subcellular location">
    <subcellularLocation>
        <location evidence="1 7">Cell membrane</location>
        <topology evidence="1 7">Multi-pass membrane protein</topology>
    </subcellularLocation>
</comment>
<feature type="transmembrane region" description="Helical" evidence="7">
    <location>
        <begin position="21"/>
        <end position="48"/>
    </location>
</feature>
<evidence type="ECO:0000256" key="6">
    <source>
        <dbReference type="ARBA" id="ARBA00023136"/>
    </source>
</evidence>
<evidence type="ECO:0000256" key="4">
    <source>
        <dbReference type="ARBA" id="ARBA00022692"/>
    </source>
</evidence>
<evidence type="ECO:0000313" key="10">
    <source>
        <dbReference type="Proteomes" id="UP000595917"/>
    </source>
</evidence>